<feature type="region of interest" description="Disordered" evidence="1">
    <location>
        <begin position="89"/>
        <end position="111"/>
    </location>
</feature>
<organism evidence="2">
    <name type="scientific">marine sediment metagenome</name>
    <dbReference type="NCBI Taxonomy" id="412755"/>
    <lineage>
        <taxon>unclassified sequences</taxon>
        <taxon>metagenomes</taxon>
        <taxon>ecological metagenomes</taxon>
    </lineage>
</organism>
<protein>
    <submittedName>
        <fullName evidence="2">Uncharacterized protein</fullName>
    </submittedName>
</protein>
<evidence type="ECO:0000256" key="1">
    <source>
        <dbReference type="SAM" id="MobiDB-lite"/>
    </source>
</evidence>
<reference evidence="2" key="1">
    <citation type="journal article" date="2014" name="Front. Microbiol.">
        <title>High frequency of phylogenetically diverse reductive dehalogenase-homologous genes in deep subseafloor sedimentary metagenomes.</title>
        <authorList>
            <person name="Kawai M."/>
            <person name="Futagami T."/>
            <person name="Toyoda A."/>
            <person name="Takaki Y."/>
            <person name="Nishi S."/>
            <person name="Hori S."/>
            <person name="Arai W."/>
            <person name="Tsubouchi T."/>
            <person name="Morono Y."/>
            <person name="Uchiyama I."/>
            <person name="Ito T."/>
            <person name="Fujiyama A."/>
            <person name="Inagaki F."/>
            <person name="Takami H."/>
        </authorList>
    </citation>
    <scope>NUCLEOTIDE SEQUENCE</scope>
    <source>
        <strain evidence="2">Expedition CK06-06</strain>
    </source>
</reference>
<evidence type="ECO:0000313" key="2">
    <source>
        <dbReference type="EMBL" id="GAF98874.1"/>
    </source>
</evidence>
<dbReference type="EMBL" id="BARS01013712">
    <property type="protein sequence ID" value="GAF98874.1"/>
    <property type="molecule type" value="Genomic_DNA"/>
</dbReference>
<dbReference type="AlphaFoldDB" id="X0U049"/>
<feature type="non-terminal residue" evidence="2">
    <location>
        <position position="1"/>
    </location>
</feature>
<accession>X0U049</accession>
<feature type="compositionally biased region" description="Low complexity" evidence="1">
    <location>
        <begin position="102"/>
        <end position="111"/>
    </location>
</feature>
<sequence length="111" mass="12316">FGGPAVTTAQFALRRTDPPAGGPLLARLRQYRRWLWLGPTAPREQAYVPVTQVLARHQRQAERALEDERVPANYQHYVRHCFDSWVCDLQGAGGPTGPQPGEGPSSENGRP</sequence>
<name>X0U049_9ZZZZ</name>
<proteinExistence type="predicted"/>
<feature type="region of interest" description="Disordered" evidence="1">
    <location>
        <begin position="1"/>
        <end position="20"/>
    </location>
</feature>
<gene>
    <name evidence="2" type="ORF">S01H1_23626</name>
</gene>
<comment type="caution">
    <text evidence="2">The sequence shown here is derived from an EMBL/GenBank/DDBJ whole genome shotgun (WGS) entry which is preliminary data.</text>
</comment>